<dbReference type="AlphaFoldDB" id="A0A7I8DL75"/>
<feature type="transmembrane region" description="Helical" evidence="1">
    <location>
        <begin position="12"/>
        <end position="31"/>
    </location>
</feature>
<keyword evidence="1" id="KW-0472">Membrane</keyword>
<evidence type="ECO:0008006" key="4">
    <source>
        <dbReference type="Google" id="ProtNLM"/>
    </source>
</evidence>
<reference evidence="2 3" key="1">
    <citation type="submission" date="2020-08" db="EMBL/GenBank/DDBJ databases">
        <title>Draft genome sequencing of an Anaerocolumna strain isolated from anoxic soil subjected to BSD treatment.</title>
        <authorList>
            <person name="Uek A."/>
            <person name="Tonouchi A."/>
        </authorList>
    </citation>
    <scope>NUCLEOTIDE SEQUENCE [LARGE SCALE GENOMIC DNA]</scope>
    <source>
        <strain evidence="2 3">CTTW</strain>
    </source>
</reference>
<evidence type="ECO:0000313" key="2">
    <source>
        <dbReference type="EMBL" id="BCJ98041.1"/>
    </source>
</evidence>
<dbReference type="RefSeq" id="WP_185258399.1">
    <property type="nucleotide sequence ID" value="NZ_AP023368.1"/>
</dbReference>
<keyword evidence="1" id="KW-1133">Transmembrane helix</keyword>
<reference evidence="2 3" key="2">
    <citation type="submission" date="2020-08" db="EMBL/GenBank/DDBJ databases">
        <authorList>
            <person name="Ueki A."/>
            <person name="Tonouchi A."/>
        </authorList>
    </citation>
    <scope>NUCLEOTIDE SEQUENCE [LARGE SCALE GENOMIC DNA]</scope>
    <source>
        <strain evidence="2 3">CTTW</strain>
    </source>
</reference>
<dbReference type="EMBL" id="AP023368">
    <property type="protein sequence ID" value="BCJ98041.1"/>
    <property type="molecule type" value="Genomic_DNA"/>
</dbReference>
<sequence>MEWINLKKPVRVGFILLIICVIALYGIYWAFYDMNRLPKGELISEVVSPNGEYTLKAYLVNGGTTVAYCIRGELKYNIGNKKPKTIYWNYRETEAKVEWKDKDTVVINGHSLMVKKDVYDWRREN</sequence>
<proteinExistence type="predicted"/>
<dbReference type="Pfam" id="PF17428">
    <property type="entry name" value="DUF5412"/>
    <property type="match status" value="1"/>
</dbReference>
<gene>
    <name evidence="2" type="ORF">bsdcttw_10820</name>
</gene>
<keyword evidence="3" id="KW-1185">Reference proteome</keyword>
<evidence type="ECO:0000313" key="3">
    <source>
        <dbReference type="Proteomes" id="UP000515703"/>
    </source>
</evidence>
<dbReference type="KEGG" id="acht:bsdcttw_10820"/>
<dbReference type="Proteomes" id="UP000515703">
    <property type="component" value="Chromosome"/>
</dbReference>
<dbReference type="InterPro" id="IPR035406">
    <property type="entry name" value="DUF5412"/>
</dbReference>
<protein>
    <recommendedName>
        <fullName evidence="4">DUF5412 domain-containing protein</fullName>
    </recommendedName>
</protein>
<organism evidence="2 3">
    <name type="scientific">Anaerocolumna chitinilytica</name>
    <dbReference type="NCBI Taxonomy" id="1727145"/>
    <lineage>
        <taxon>Bacteria</taxon>
        <taxon>Bacillati</taxon>
        <taxon>Bacillota</taxon>
        <taxon>Clostridia</taxon>
        <taxon>Lachnospirales</taxon>
        <taxon>Lachnospiraceae</taxon>
        <taxon>Anaerocolumna</taxon>
    </lineage>
</organism>
<accession>A0A7I8DL75</accession>
<evidence type="ECO:0000256" key="1">
    <source>
        <dbReference type="SAM" id="Phobius"/>
    </source>
</evidence>
<keyword evidence="1" id="KW-0812">Transmembrane</keyword>
<name>A0A7I8DL75_9FIRM</name>